<evidence type="ECO:0000313" key="2">
    <source>
        <dbReference type="Proteomes" id="UP000728032"/>
    </source>
</evidence>
<dbReference type="EMBL" id="CAJPVJ010025133">
    <property type="protein sequence ID" value="CAG2178944.1"/>
    <property type="molecule type" value="Genomic_DNA"/>
</dbReference>
<feature type="non-terminal residue" evidence="1">
    <location>
        <position position="441"/>
    </location>
</feature>
<name>A0A7R9MKX3_9ACAR</name>
<keyword evidence="2" id="KW-1185">Reference proteome</keyword>
<evidence type="ECO:0000313" key="1">
    <source>
        <dbReference type="EMBL" id="CAD7661808.1"/>
    </source>
</evidence>
<dbReference type="AlphaFoldDB" id="A0A7R9MKX3"/>
<accession>A0A7R9MKX3</accession>
<protein>
    <recommendedName>
        <fullName evidence="3">VWFA domain-containing protein</fullName>
    </recommendedName>
</protein>
<dbReference type="EMBL" id="OC939958">
    <property type="protein sequence ID" value="CAD7661808.1"/>
    <property type="molecule type" value="Genomic_DNA"/>
</dbReference>
<dbReference type="OrthoDB" id="687730at2759"/>
<gene>
    <name evidence="1" type="ORF">ONB1V03_LOCUS18368</name>
</gene>
<sequence>MYTNYNRITDQTNPEPMFIIAKQSDIPDTNMRTLFAIQNAKMANDVHDDRIKWVNLGLMKFEKLFSNTAVALFTFVSGAGPDIKNVYPWTTETTESLDFENVLAHGIGLFNNSSVGQWGHIYQVIGGLGIKTSNSVEKVDKLAVQLRDKGIKLNIIVFPFDSHENRVIASPLFQTAASVTSGRVVYVREDSSAVRTAHQFVKAFGALSDDYQIIDEKYVENSGDNKIDFEINVDSTLKGKTVRSTLSNVKLQVPTGRPIEMNFISINNYFEGCVFTTTSDDLSGKWHLTATRDVSKSESVVAVVEVVTNSVDDESITVQCWLNTQVFNPKTDTNRPVMAYVNIHRQLDELIANVSVKLSVIYEAKGSQPKVIDMYDDGSGAPDITKGDGIFSNYITDIENQGYYTVSADIANIESTVDFTTNFGSTSLPKTSSDTACCGSR</sequence>
<organism evidence="1">
    <name type="scientific">Oppiella nova</name>
    <dbReference type="NCBI Taxonomy" id="334625"/>
    <lineage>
        <taxon>Eukaryota</taxon>
        <taxon>Metazoa</taxon>
        <taxon>Ecdysozoa</taxon>
        <taxon>Arthropoda</taxon>
        <taxon>Chelicerata</taxon>
        <taxon>Arachnida</taxon>
        <taxon>Acari</taxon>
        <taxon>Acariformes</taxon>
        <taxon>Sarcoptiformes</taxon>
        <taxon>Oribatida</taxon>
        <taxon>Brachypylina</taxon>
        <taxon>Oppioidea</taxon>
        <taxon>Oppiidae</taxon>
        <taxon>Oppiella</taxon>
    </lineage>
</organism>
<evidence type="ECO:0008006" key="3">
    <source>
        <dbReference type="Google" id="ProtNLM"/>
    </source>
</evidence>
<dbReference type="Proteomes" id="UP000728032">
    <property type="component" value="Unassembled WGS sequence"/>
</dbReference>
<proteinExistence type="predicted"/>
<reference evidence="1" key="1">
    <citation type="submission" date="2020-11" db="EMBL/GenBank/DDBJ databases">
        <authorList>
            <person name="Tran Van P."/>
        </authorList>
    </citation>
    <scope>NUCLEOTIDE SEQUENCE</scope>
</reference>